<gene>
    <name evidence="6" type="ORF">ABE28_007040</name>
</gene>
<dbReference type="PANTHER" id="PTHR31302">
    <property type="entry name" value="TRANSMEMBRANE PROTEIN WITH METALLOPHOSPHOESTERASE DOMAIN-RELATED"/>
    <property type="match status" value="1"/>
</dbReference>
<feature type="domain" description="Calcineurin-like phosphoesterase" evidence="5">
    <location>
        <begin position="59"/>
        <end position="225"/>
    </location>
</feature>
<dbReference type="InterPro" id="IPR029052">
    <property type="entry name" value="Metallo-depent_PP-like"/>
</dbReference>
<protein>
    <submittedName>
        <fullName evidence="6">Metallophosphoesterase</fullName>
    </submittedName>
</protein>
<dbReference type="GO" id="GO:0046872">
    <property type="term" value="F:metal ion binding"/>
    <property type="evidence" value="ECO:0007669"/>
    <property type="project" value="UniProtKB-KW"/>
</dbReference>
<dbReference type="PANTHER" id="PTHR31302:SF25">
    <property type="entry name" value="PHOSPHOESTERASE"/>
    <property type="match status" value="1"/>
</dbReference>
<keyword evidence="2" id="KW-0479">Metal-binding</keyword>
<dbReference type="KEGG" id="bmur:ABE28_007040"/>
<keyword evidence="7" id="KW-1185">Reference proteome</keyword>
<comment type="similarity">
    <text evidence="4">Belongs to the metallophosphoesterase superfamily.</text>
</comment>
<dbReference type="STRING" id="264697.ABE28_007040"/>
<name>A0A1B3XLL3_9BACI</name>
<reference evidence="6 7" key="1">
    <citation type="submission" date="2016-08" db="EMBL/GenBank/DDBJ databases">
        <title>Complete genome sequence of Bacillus muralis G25-68, a strain with toxicity to nematodes.</title>
        <authorList>
            <person name="Zheng Z."/>
        </authorList>
    </citation>
    <scope>NUCLEOTIDE SEQUENCE [LARGE SCALE GENOMIC DNA]</scope>
    <source>
        <strain evidence="6 7">G25-68</strain>
    </source>
</reference>
<dbReference type="FunFam" id="3.60.21.10:FF:000028">
    <property type="entry name" value="Putative metallophosphoesterase"/>
    <property type="match status" value="1"/>
</dbReference>
<evidence type="ECO:0000256" key="2">
    <source>
        <dbReference type="ARBA" id="ARBA00022723"/>
    </source>
</evidence>
<accession>A0A1B3XLL3</accession>
<evidence type="ECO:0000256" key="3">
    <source>
        <dbReference type="ARBA" id="ARBA00022801"/>
    </source>
</evidence>
<dbReference type="SUPFAM" id="SSF56300">
    <property type="entry name" value="Metallo-dependent phosphatases"/>
    <property type="match status" value="1"/>
</dbReference>
<dbReference type="Proteomes" id="UP000077926">
    <property type="component" value="Chromosome"/>
</dbReference>
<keyword evidence="3" id="KW-0378">Hydrolase</keyword>
<comment type="cofactor">
    <cofactor evidence="1">
        <name>a divalent metal cation</name>
        <dbReference type="ChEBI" id="CHEBI:60240"/>
    </cofactor>
</comment>
<evidence type="ECO:0000256" key="4">
    <source>
        <dbReference type="ARBA" id="ARBA00061089"/>
    </source>
</evidence>
<dbReference type="Pfam" id="PF00149">
    <property type="entry name" value="Metallophos"/>
    <property type="match status" value="1"/>
</dbReference>
<evidence type="ECO:0000259" key="5">
    <source>
        <dbReference type="Pfam" id="PF00149"/>
    </source>
</evidence>
<dbReference type="CDD" id="cd07385">
    <property type="entry name" value="MPP_YkuE_C"/>
    <property type="match status" value="1"/>
</dbReference>
<dbReference type="EMBL" id="CP017080">
    <property type="protein sequence ID" value="AOH54103.1"/>
    <property type="molecule type" value="Genomic_DNA"/>
</dbReference>
<dbReference type="GO" id="GO:0009245">
    <property type="term" value="P:lipid A biosynthetic process"/>
    <property type="evidence" value="ECO:0007669"/>
    <property type="project" value="TreeGrafter"/>
</dbReference>
<evidence type="ECO:0000256" key="1">
    <source>
        <dbReference type="ARBA" id="ARBA00001968"/>
    </source>
</evidence>
<dbReference type="RefSeq" id="WP_064466433.1">
    <property type="nucleotide sequence ID" value="NZ_CP017080.1"/>
</dbReference>
<proteinExistence type="inferred from homology"/>
<evidence type="ECO:0000313" key="7">
    <source>
        <dbReference type="Proteomes" id="UP000077926"/>
    </source>
</evidence>
<dbReference type="GO" id="GO:0016020">
    <property type="term" value="C:membrane"/>
    <property type="evidence" value="ECO:0007669"/>
    <property type="project" value="GOC"/>
</dbReference>
<dbReference type="InterPro" id="IPR004843">
    <property type="entry name" value="Calcineurin-like_PHP"/>
</dbReference>
<dbReference type="Gene3D" id="3.60.21.10">
    <property type="match status" value="1"/>
</dbReference>
<evidence type="ECO:0000313" key="6">
    <source>
        <dbReference type="EMBL" id="AOH54103.1"/>
    </source>
</evidence>
<dbReference type="AlphaFoldDB" id="A0A1B3XLL3"/>
<organism evidence="6 7">
    <name type="scientific">Peribacillus muralis</name>
    <dbReference type="NCBI Taxonomy" id="264697"/>
    <lineage>
        <taxon>Bacteria</taxon>
        <taxon>Bacillati</taxon>
        <taxon>Bacillota</taxon>
        <taxon>Bacilli</taxon>
        <taxon>Bacillales</taxon>
        <taxon>Bacillaceae</taxon>
        <taxon>Peribacillus</taxon>
    </lineage>
</organism>
<dbReference type="GO" id="GO:0008758">
    <property type="term" value="F:UDP-2,3-diacylglucosamine hydrolase activity"/>
    <property type="evidence" value="ECO:0007669"/>
    <property type="project" value="TreeGrafter"/>
</dbReference>
<dbReference type="InterPro" id="IPR051158">
    <property type="entry name" value="Metallophosphoesterase_sf"/>
</dbReference>
<sequence>MNKPISRRTFLKKSFGTLAAITGFGIGGNYYAHNLEPKWLETKYKVISHPLLPRGFDGMRMIQFSDTHLGFQFQLKDLQSVVNKINQLNPDVIFFTGDLMDHPNEYKAQKEIPSVLNQLKAPLGKFSIYGNHDHGGYGSTIYSNIMKQSHFTMLQNTSAKLSLLSGEEIFIAGVDDAMLGKPDFEKALAGIPGEVFTIMLSHAPDLADTSRTYNIQYQISGHSHGGQVQIPFAGALVTPPFAEKYREGTYELDSLTLHVNRGLGTTRLPYRFLSRPEITVYEFKVEKG</sequence>
<dbReference type="OrthoDB" id="9780884at2"/>